<keyword evidence="4" id="KW-1185">Reference proteome</keyword>
<dbReference type="InterPro" id="IPR013785">
    <property type="entry name" value="Aldolase_TIM"/>
</dbReference>
<evidence type="ECO:0008006" key="5">
    <source>
        <dbReference type="Google" id="ProtNLM"/>
    </source>
</evidence>
<evidence type="ECO:0000256" key="1">
    <source>
        <dbReference type="ARBA" id="ARBA00006007"/>
    </source>
</evidence>
<dbReference type="Pfam" id="PF03437">
    <property type="entry name" value="BtpA"/>
    <property type="match status" value="1"/>
</dbReference>
<dbReference type="Proteomes" id="UP000694426">
    <property type="component" value="Unplaced"/>
</dbReference>
<feature type="compositionally biased region" description="Pro residues" evidence="2">
    <location>
        <begin position="248"/>
        <end position="260"/>
    </location>
</feature>
<feature type="region of interest" description="Disordered" evidence="2">
    <location>
        <begin position="1"/>
        <end position="260"/>
    </location>
</feature>
<dbReference type="GeneTree" id="ENSGT00390000006020"/>
<dbReference type="SUPFAM" id="SSF51366">
    <property type="entry name" value="Ribulose-phoshate binding barrel"/>
    <property type="match status" value="1"/>
</dbReference>
<dbReference type="InterPro" id="IPR005137">
    <property type="entry name" value="BtpA"/>
</dbReference>
<reference evidence="3" key="2">
    <citation type="submission" date="2025-09" db="UniProtKB">
        <authorList>
            <consortium name="Ensembl"/>
        </authorList>
    </citation>
    <scope>IDENTIFICATION</scope>
</reference>
<dbReference type="Ensembl" id="ENSABRT00000001857.1">
    <property type="protein sequence ID" value="ENSABRP00000001263.1"/>
    <property type="gene ID" value="ENSABRG00000001301.1"/>
</dbReference>
<name>A0A8B9BAE9_9AVES</name>
<organism evidence="3 4">
    <name type="scientific">Anser brachyrhynchus</name>
    <name type="common">Pink-footed goose</name>
    <dbReference type="NCBI Taxonomy" id="132585"/>
    <lineage>
        <taxon>Eukaryota</taxon>
        <taxon>Metazoa</taxon>
        <taxon>Chordata</taxon>
        <taxon>Craniata</taxon>
        <taxon>Vertebrata</taxon>
        <taxon>Euteleostomi</taxon>
        <taxon>Archelosauria</taxon>
        <taxon>Archosauria</taxon>
        <taxon>Dinosauria</taxon>
        <taxon>Saurischia</taxon>
        <taxon>Theropoda</taxon>
        <taxon>Coelurosauria</taxon>
        <taxon>Aves</taxon>
        <taxon>Neognathae</taxon>
        <taxon>Galloanserae</taxon>
        <taxon>Anseriformes</taxon>
        <taxon>Anatidae</taxon>
        <taxon>Anserinae</taxon>
        <taxon>Anser</taxon>
    </lineage>
</organism>
<dbReference type="PANTHER" id="PTHR21381">
    <property type="entry name" value="ZGC:162297"/>
    <property type="match status" value="1"/>
</dbReference>
<proteinExistence type="inferred from homology"/>
<dbReference type="PANTHER" id="PTHR21381:SF3">
    <property type="entry name" value="SGC REGION PROTEIN SGCQ-RELATED"/>
    <property type="match status" value="1"/>
</dbReference>
<comment type="similarity">
    <text evidence="1">Belongs to the BtpA family.</text>
</comment>
<dbReference type="Gene3D" id="3.20.20.70">
    <property type="entry name" value="Aldolase class I"/>
    <property type="match status" value="1"/>
</dbReference>
<dbReference type="InterPro" id="IPR011060">
    <property type="entry name" value="RibuloseP-bd_barrel"/>
</dbReference>
<evidence type="ECO:0000313" key="3">
    <source>
        <dbReference type="Ensembl" id="ENSABRP00000001263.1"/>
    </source>
</evidence>
<feature type="compositionally biased region" description="Low complexity" evidence="2">
    <location>
        <begin position="27"/>
        <end position="38"/>
    </location>
</feature>
<protein>
    <recommendedName>
        <fullName evidence="5">BtpA family membrane complex biogenesis protein</fullName>
    </recommendedName>
</protein>
<feature type="compositionally biased region" description="Gly residues" evidence="2">
    <location>
        <begin position="59"/>
        <end position="76"/>
    </location>
</feature>
<sequence>MVPCLGRAGPGRGEASSGPARGREGAVRAGATRAGAGREPPRRPPPTGPQPSQRAAQRPGGGAGGCGRAPRGGGGAPPAAPSLPPSLTHPPTHPPAAAARELGGARPAAGRWGRAGARRGRAPLGASCLTARPLPSLRTARPAPSGTFKRAAAGPPLRPPAHVAPRPDTGGRRPAGAGSAGGAAPPPPPGPGGAGCGAGPAGRDRGAGRSAAAAGEPPPRRDGTGRGSPPAPACPQREVRGGRAAAMPCPPRLSPPSVPSPPGMGRLRLFGRLKAAVLGVVHVGALPGTPRSSLPLTQIIDQACQEAEIYKDAGVDGLIVENMHDRPYTVCPGPEVTAVMTAISAAVRRACPHLALGIQVLSAANQQAIAVALAAGLDFIRAEGFVFSHVADEGIINACAGNLLRYRKQVGAENIQIFADIKKKHSAHALTADVGVAETAAAAELFLADGLVLTGKATGLPADPEELKEVQRAVKIPVLIGSGVTMENVKNYVDANALIIGSYFKKEGYWANGVDPDRVKKFMDHISKLRE</sequence>
<dbReference type="CDD" id="cd04722">
    <property type="entry name" value="TIM_phosphate_binding"/>
    <property type="match status" value="1"/>
</dbReference>
<evidence type="ECO:0000256" key="2">
    <source>
        <dbReference type="SAM" id="MobiDB-lite"/>
    </source>
</evidence>
<evidence type="ECO:0000313" key="4">
    <source>
        <dbReference type="Proteomes" id="UP000694426"/>
    </source>
</evidence>
<reference evidence="3" key="1">
    <citation type="submission" date="2025-08" db="UniProtKB">
        <authorList>
            <consortium name="Ensembl"/>
        </authorList>
    </citation>
    <scope>IDENTIFICATION</scope>
</reference>
<feature type="compositionally biased region" description="Low complexity" evidence="2">
    <location>
        <begin position="95"/>
        <end position="115"/>
    </location>
</feature>
<dbReference type="AlphaFoldDB" id="A0A8B9BAE9"/>
<dbReference type="NCBIfam" id="TIGR00259">
    <property type="entry name" value="thylakoid_BtpA"/>
    <property type="match status" value="1"/>
</dbReference>
<feature type="compositionally biased region" description="Pro residues" evidence="2">
    <location>
        <begin position="78"/>
        <end position="94"/>
    </location>
</feature>
<accession>A0A8B9BAE9</accession>